<feature type="compositionally biased region" description="Low complexity" evidence="1">
    <location>
        <begin position="713"/>
        <end position="725"/>
    </location>
</feature>
<feature type="compositionally biased region" description="Low complexity" evidence="1">
    <location>
        <begin position="394"/>
        <end position="412"/>
    </location>
</feature>
<accession>A0ABP0KRG7</accession>
<feature type="region of interest" description="Disordered" evidence="1">
    <location>
        <begin position="385"/>
        <end position="417"/>
    </location>
</feature>
<reference evidence="2 3" key="1">
    <citation type="submission" date="2024-02" db="EMBL/GenBank/DDBJ databases">
        <authorList>
            <person name="Chen Y."/>
            <person name="Shah S."/>
            <person name="Dougan E. K."/>
            <person name="Thang M."/>
            <person name="Chan C."/>
        </authorList>
    </citation>
    <scope>NUCLEOTIDE SEQUENCE [LARGE SCALE GENOMIC DNA]</scope>
</reference>
<dbReference type="Gene3D" id="3.30.1740.10">
    <property type="entry name" value="Zinc finger, PARP-type"/>
    <property type="match status" value="1"/>
</dbReference>
<evidence type="ECO:0008006" key="4">
    <source>
        <dbReference type="Google" id="ProtNLM"/>
    </source>
</evidence>
<sequence>MVCGLLKKYSPPIGGKYEAEQFRPYVQPDTNLNDAGQWTRKARSTRLRLLVSYLRAWASVLINIFSSVEKSKDLKVHHTINTIITDDTNMRLSTETPDVKEWKSSRIVSVMNCVQALIISFGPSGHEAPRDCKILPVHTPLVALPRADRDSLCSELISRLFLFMGQVSERFQAFKVAKDIAARVPISAIALCFDSLVTNLAVLKVIRGALFEQLKKDRELDLPNDYADGPGNDDEAWHAKLMELVNSQQEITPAQVNAKRKQLTFAAFRDPQIAAKTTAVEALIAPNVHKMHKLFQRSAAVASIQRSRSIFLDFVLGKFGHDLIDDYLKTLNDFKKLTIPSVGTSSRGRSLQVFSWIPWRHKVKEVSNQWSHLDDSEKDRYQAQAAMEQALRESAASNPLPSKSPAPASSSSMGTTAADCLGRNARKAVSRQRAMATYTQYKTAADWQEHDGGICSADGAIQLDLIDVDGTEEDILCDWQKFAKPAGPLPPEWKDIDDGKLHHSICHTDLGKLSHGSLIQFQDDGLADQFFFLGSIMKKPRLHILMQGHLQTTFVDGMEQQHVCILEPSSLKPAFQTSHQVFQKALSKVNGDSASPSVETITFTIHSYTVNPFQPLHTVCLNLAKASHGHKFVAKKAPPAKQAKLPFGLAFSPRKRAAKPSRPRPAASAEPAAKKLKKVTKAQYEQVMEIEHELQQGAAPSTSHNVCDDCDDSSSSSSLSTGSSGDHSDESESGEDTDANTVSDNDSLPEEPFLEPAVQEEEQRVESIIASHDDLMMSRGHCVSEKATDVQESQSEAEPGPPAPTQPHLAKGSGRGRGSASTFCNAQVGLIKVETQVAARLATCRGCGFKISRGSVRWGYSYSKSKFEDYVHADCIEKYLNDKNANLDQVRRFIHTVKQQEQLPKVREAISQLESRLG</sequence>
<dbReference type="InterPro" id="IPR036957">
    <property type="entry name" value="Znf_PARP_sf"/>
</dbReference>
<feature type="compositionally biased region" description="Acidic residues" evidence="1">
    <location>
        <begin position="729"/>
        <end position="738"/>
    </location>
</feature>
<feature type="region of interest" description="Disordered" evidence="1">
    <location>
        <begin position="784"/>
        <end position="817"/>
    </location>
</feature>
<name>A0ABP0KRG7_9DINO</name>
<gene>
    <name evidence="2" type="ORF">SCF082_LOCUS18618</name>
</gene>
<comment type="caution">
    <text evidence="2">The sequence shown here is derived from an EMBL/GenBank/DDBJ whole genome shotgun (WGS) entry which is preliminary data.</text>
</comment>
<feature type="compositionally biased region" description="Basic residues" evidence="1">
    <location>
        <begin position="653"/>
        <end position="662"/>
    </location>
</feature>
<feature type="region of interest" description="Disordered" evidence="1">
    <location>
        <begin position="644"/>
        <end position="680"/>
    </location>
</feature>
<dbReference type="Proteomes" id="UP001642464">
    <property type="component" value="Unassembled WGS sequence"/>
</dbReference>
<protein>
    <recommendedName>
        <fullName evidence="4">PARP-type domain-containing protein</fullName>
    </recommendedName>
</protein>
<dbReference type="EMBL" id="CAXAMM010012503">
    <property type="protein sequence ID" value="CAK9029044.1"/>
    <property type="molecule type" value="Genomic_DNA"/>
</dbReference>
<feature type="region of interest" description="Disordered" evidence="1">
    <location>
        <begin position="694"/>
        <end position="764"/>
    </location>
</feature>
<organism evidence="2 3">
    <name type="scientific">Durusdinium trenchii</name>
    <dbReference type="NCBI Taxonomy" id="1381693"/>
    <lineage>
        <taxon>Eukaryota</taxon>
        <taxon>Sar</taxon>
        <taxon>Alveolata</taxon>
        <taxon>Dinophyceae</taxon>
        <taxon>Suessiales</taxon>
        <taxon>Symbiodiniaceae</taxon>
        <taxon>Durusdinium</taxon>
    </lineage>
</organism>
<keyword evidence="3" id="KW-1185">Reference proteome</keyword>
<proteinExistence type="predicted"/>
<evidence type="ECO:0000313" key="3">
    <source>
        <dbReference type="Proteomes" id="UP001642464"/>
    </source>
</evidence>
<evidence type="ECO:0000313" key="2">
    <source>
        <dbReference type="EMBL" id="CAK9029044.1"/>
    </source>
</evidence>
<evidence type="ECO:0000256" key="1">
    <source>
        <dbReference type="SAM" id="MobiDB-lite"/>
    </source>
</evidence>